<evidence type="ECO:0000313" key="2">
    <source>
        <dbReference type="EMBL" id="CAB0003252.1"/>
    </source>
</evidence>
<keyword evidence="3" id="KW-1185">Reference proteome</keyword>
<feature type="non-terminal residue" evidence="2">
    <location>
        <position position="165"/>
    </location>
</feature>
<evidence type="ECO:0000313" key="3">
    <source>
        <dbReference type="Proteomes" id="UP000479000"/>
    </source>
</evidence>
<evidence type="ECO:0000313" key="1">
    <source>
        <dbReference type="EMBL" id="CAB0003250.1"/>
    </source>
</evidence>
<sequence>MKITIISSPRSDPIGFGSISITCHSRASTQLRFEFPCVRSNSRNWLTEMRPPRSSRLHVHGRFGRAARPARAEGIRCARPLRRGAAVGHMSVAFARHVAHCSNLDGISAVPAARADMFAPDDGSGYVTRSKPIRRLRDNESRGRKFYARRPTATRGQFGGEISGG</sequence>
<proteinExistence type="predicted"/>
<gene>
    <name evidence="1" type="ORF">NTEN_LOCUS8842</name>
    <name evidence="2" type="ORF">NTEN_LOCUS8844</name>
</gene>
<name>A0A6H5GHR5_9HEMI</name>
<dbReference type="EMBL" id="CADCXU010013398">
    <property type="protein sequence ID" value="CAB0003250.1"/>
    <property type="molecule type" value="Genomic_DNA"/>
</dbReference>
<dbReference type="Proteomes" id="UP000479000">
    <property type="component" value="Unassembled WGS sequence"/>
</dbReference>
<protein>
    <submittedName>
        <fullName evidence="2">Uncharacterized protein</fullName>
    </submittedName>
</protein>
<dbReference type="EMBL" id="CADCXU010013400">
    <property type="protein sequence ID" value="CAB0003252.1"/>
    <property type="molecule type" value="Genomic_DNA"/>
</dbReference>
<dbReference type="AlphaFoldDB" id="A0A6H5GHR5"/>
<reference evidence="2 3" key="1">
    <citation type="submission" date="2020-02" db="EMBL/GenBank/DDBJ databases">
        <authorList>
            <person name="Ferguson B K."/>
        </authorList>
    </citation>
    <scope>NUCLEOTIDE SEQUENCE [LARGE SCALE GENOMIC DNA]</scope>
</reference>
<organism evidence="2 3">
    <name type="scientific">Nesidiocoris tenuis</name>
    <dbReference type="NCBI Taxonomy" id="355587"/>
    <lineage>
        <taxon>Eukaryota</taxon>
        <taxon>Metazoa</taxon>
        <taxon>Ecdysozoa</taxon>
        <taxon>Arthropoda</taxon>
        <taxon>Hexapoda</taxon>
        <taxon>Insecta</taxon>
        <taxon>Pterygota</taxon>
        <taxon>Neoptera</taxon>
        <taxon>Paraneoptera</taxon>
        <taxon>Hemiptera</taxon>
        <taxon>Heteroptera</taxon>
        <taxon>Panheteroptera</taxon>
        <taxon>Cimicomorpha</taxon>
        <taxon>Miridae</taxon>
        <taxon>Dicyphina</taxon>
        <taxon>Nesidiocoris</taxon>
    </lineage>
</organism>
<accession>A0A6H5GHR5</accession>